<evidence type="ECO:0000313" key="12">
    <source>
        <dbReference type="Proteomes" id="UP000295188"/>
    </source>
</evidence>
<dbReference type="Pfam" id="PF13727">
    <property type="entry name" value="CoA_binding_3"/>
    <property type="match status" value="1"/>
</dbReference>
<dbReference type="EMBL" id="SMAA01000025">
    <property type="protein sequence ID" value="TCS76015.1"/>
    <property type="molecule type" value="Genomic_DNA"/>
</dbReference>
<evidence type="ECO:0000256" key="6">
    <source>
        <dbReference type="ARBA" id="ARBA00022692"/>
    </source>
</evidence>
<dbReference type="NCBIfam" id="TIGR03022">
    <property type="entry name" value="WbaP_sugtrans"/>
    <property type="match status" value="1"/>
</dbReference>
<comment type="subcellular location">
    <subcellularLocation>
        <location evidence="2">Cell membrane</location>
    </subcellularLocation>
    <subcellularLocation>
        <location evidence="1">Membrane</location>
        <topology evidence="1">Multi-pass membrane protein</topology>
    </subcellularLocation>
</comment>
<keyword evidence="12" id="KW-1185">Reference proteome</keyword>
<dbReference type="PANTHER" id="PTHR30576">
    <property type="entry name" value="COLANIC BIOSYNTHESIS UDP-GLUCOSE LIPID CARRIER TRANSFERASE"/>
    <property type="match status" value="1"/>
</dbReference>
<protein>
    <submittedName>
        <fullName evidence="11">Undecaprenyl-phosphate galactose phosphotransferase</fullName>
    </submittedName>
</protein>
<accession>A0A4R3K209</accession>
<keyword evidence="6 9" id="KW-0812">Transmembrane</keyword>
<evidence type="ECO:0000256" key="3">
    <source>
        <dbReference type="ARBA" id="ARBA00006464"/>
    </source>
</evidence>
<comment type="similarity">
    <text evidence="3">Belongs to the bacterial sugar transferase family.</text>
</comment>
<dbReference type="PANTHER" id="PTHR30576:SF4">
    <property type="entry name" value="UNDECAPRENYL-PHOSPHATE GALACTOSE PHOSPHOTRANSFERASE"/>
    <property type="match status" value="1"/>
</dbReference>
<evidence type="ECO:0000256" key="4">
    <source>
        <dbReference type="ARBA" id="ARBA00022475"/>
    </source>
</evidence>
<evidence type="ECO:0000256" key="7">
    <source>
        <dbReference type="ARBA" id="ARBA00022989"/>
    </source>
</evidence>
<keyword evidence="7 9" id="KW-1133">Transmembrane helix</keyword>
<feature type="transmembrane region" description="Helical" evidence="9">
    <location>
        <begin position="21"/>
        <end position="41"/>
    </location>
</feature>
<dbReference type="InterPro" id="IPR017475">
    <property type="entry name" value="EPS_sugar_tfrase"/>
</dbReference>
<keyword evidence="4" id="KW-1003">Cell membrane</keyword>
<evidence type="ECO:0000259" key="10">
    <source>
        <dbReference type="Pfam" id="PF02397"/>
    </source>
</evidence>
<evidence type="ECO:0000256" key="2">
    <source>
        <dbReference type="ARBA" id="ARBA00004236"/>
    </source>
</evidence>
<dbReference type="InterPro" id="IPR003362">
    <property type="entry name" value="Bact_transf"/>
</dbReference>
<feature type="transmembrane region" description="Helical" evidence="9">
    <location>
        <begin position="120"/>
        <end position="140"/>
    </location>
</feature>
<dbReference type="Pfam" id="PF02397">
    <property type="entry name" value="Bac_transf"/>
    <property type="match status" value="1"/>
</dbReference>
<keyword evidence="8 9" id="KW-0472">Membrane</keyword>
<feature type="transmembrane region" description="Helical" evidence="9">
    <location>
        <begin position="288"/>
        <end position="315"/>
    </location>
</feature>
<feature type="transmembrane region" description="Helical" evidence="9">
    <location>
        <begin position="61"/>
        <end position="81"/>
    </location>
</feature>
<feature type="domain" description="Bacterial sugar transferase" evidence="10">
    <location>
        <begin position="286"/>
        <end position="477"/>
    </location>
</feature>
<dbReference type="GO" id="GO:0005886">
    <property type="term" value="C:plasma membrane"/>
    <property type="evidence" value="ECO:0007669"/>
    <property type="project" value="UniProtKB-SubCell"/>
</dbReference>
<feature type="transmembrane region" description="Helical" evidence="9">
    <location>
        <begin position="93"/>
        <end position="114"/>
    </location>
</feature>
<evidence type="ECO:0000256" key="5">
    <source>
        <dbReference type="ARBA" id="ARBA00022679"/>
    </source>
</evidence>
<organism evidence="11 12">
    <name type="scientific">Pectinatus cerevisiiphilus</name>
    <dbReference type="NCBI Taxonomy" id="86956"/>
    <lineage>
        <taxon>Bacteria</taxon>
        <taxon>Bacillati</taxon>
        <taxon>Bacillota</taxon>
        <taxon>Negativicutes</taxon>
        <taxon>Selenomonadales</taxon>
        <taxon>Selenomonadaceae</taxon>
        <taxon>Pectinatus</taxon>
    </lineage>
</organism>
<dbReference type="Gene3D" id="3.40.50.720">
    <property type="entry name" value="NAD(P)-binding Rossmann-like Domain"/>
    <property type="match status" value="1"/>
</dbReference>
<proteinExistence type="inferred from homology"/>
<dbReference type="AlphaFoldDB" id="A0A4R3K209"/>
<dbReference type="RefSeq" id="WP_231039938.1">
    <property type="nucleotide sequence ID" value="NZ_SMAA01000025.1"/>
</dbReference>
<evidence type="ECO:0000256" key="9">
    <source>
        <dbReference type="SAM" id="Phobius"/>
    </source>
</evidence>
<dbReference type="GO" id="GO:0000271">
    <property type="term" value="P:polysaccharide biosynthetic process"/>
    <property type="evidence" value="ECO:0007669"/>
    <property type="project" value="InterPro"/>
</dbReference>
<dbReference type="Proteomes" id="UP000295188">
    <property type="component" value="Unassembled WGS sequence"/>
</dbReference>
<dbReference type="GO" id="GO:0016780">
    <property type="term" value="F:phosphotransferase activity, for other substituted phosphate groups"/>
    <property type="evidence" value="ECO:0007669"/>
    <property type="project" value="TreeGrafter"/>
</dbReference>
<keyword evidence="5 11" id="KW-0808">Transferase</keyword>
<reference evidence="11 12" key="1">
    <citation type="submission" date="2019-03" db="EMBL/GenBank/DDBJ databases">
        <title>Genomic Encyclopedia of Type Strains, Phase IV (KMG-IV): sequencing the most valuable type-strain genomes for metagenomic binning, comparative biology and taxonomic classification.</title>
        <authorList>
            <person name="Goeker M."/>
        </authorList>
    </citation>
    <scope>NUCLEOTIDE SEQUENCE [LARGE SCALE GENOMIC DNA]</scope>
    <source>
        <strain evidence="11 12">DSM 20467</strain>
    </source>
</reference>
<evidence type="ECO:0000256" key="1">
    <source>
        <dbReference type="ARBA" id="ARBA00004141"/>
    </source>
</evidence>
<comment type="caution">
    <text evidence="11">The sequence shown here is derived from an EMBL/GenBank/DDBJ whole genome shotgun (WGS) entry which is preliminary data.</text>
</comment>
<sequence length="483" mass="55590">MKCEKIKTNKLDNTVSYTMPLLLLCVDYLAILSAQKVAIYLRQEMGFLSVHYFMSNIPNLYFYFLVPVVFIAFLYNSHIYVNRMPFWEVIQKIFYAVILSMLVCITMMYFGHIAGGVSRLYVALSGITSFAFLCIFRYIVKKALFRFNMLLEPVLIIGAGKTAELVVRQFSNDTGFGAKIIGFIDDAPISNELPRQYPVLGNFSESETIIKETGVKTVIIAAPGLGKYKLLELVNKIQPLVKDLSFVPDLIGVPVGNMELQKLYDAKMIMLRVRNNMLRWYNKVLKRCFDLIVSMIFLPIIIIVSIIIGICIYIESPGPIFFIHYRVGQQGKNFPCYKFRTMVENAQEVLNEALKKDTVLQKEWNVAFKLKNDPRITKVGGFLRRTSLDELPQIINVFLGQMSLVGPRPIITKETERYGEYIDDYYLVPPGITGLWQVSGRSDTTYTERVEMDTWYVRNWSVWIDIVLLYKTIFVVLNRKGAY</sequence>
<name>A0A4R3K209_9FIRM</name>
<gene>
    <name evidence="11" type="ORF">EDC37_1256</name>
</gene>
<evidence type="ECO:0000313" key="11">
    <source>
        <dbReference type="EMBL" id="TCS76015.1"/>
    </source>
</evidence>
<evidence type="ECO:0000256" key="8">
    <source>
        <dbReference type="ARBA" id="ARBA00023136"/>
    </source>
</evidence>
<dbReference type="InterPro" id="IPR017472">
    <property type="entry name" value="Undecaprenyl-P_galact_Ptfrase"/>
</dbReference>
<dbReference type="NCBIfam" id="TIGR03025">
    <property type="entry name" value="EPS_sugtrans"/>
    <property type="match status" value="1"/>
</dbReference>